<dbReference type="EMBL" id="KV007458">
    <property type="protein sequence ID" value="KZV31625.1"/>
    <property type="molecule type" value="Genomic_DNA"/>
</dbReference>
<name>A0A2Z7BC31_9LAMI</name>
<keyword evidence="2" id="KW-1185">Reference proteome</keyword>
<organism evidence="1 2">
    <name type="scientific">Dorcoceras hygrometricum</name>
    <dbReference type="NCBI Taxonomy" id="472368"/>
    <lineage>
        <taxon>Eukaryota</taxon>
        <taxon>Viridiplantae</taxon>
        <taxon>Streptophyta</taxon>
        <taxon>Embryophyta</taxon>
        <taxon>Tracheophyta</taxon>
        <taxon>Spermatophyta</taxon>
        <taxon>Magnoliopsida</taxon>
        <taxon>eudicotyledons</taxon>
        <taxon>Gunneridae</taxon>
        <taxon>Pentapetalae</taxon>
        <taxon>asterids</taxon>
        <taxon>lamiids</taxon>
        <taxon>Lamiales</taxon>
        <taxon>Gesneriaceae</taxon>
        <taxon>Didymocarpoideae</taxon>
        <taxon>Trichosporeae</taxon>
        <taxon>Loxocarpinae</taxon>
        <taxon>Dorcoceras</taxon>
    </lineage>
</organism>
<dbReference type="PANTHER" id="PTHR11439:SF521">
    <property type="entry name" value="RNA-DIRECTED DNA POLYMERASE"/>
    <property type="match status" value="1"/>
</dbReference>
<dbReference type="CDD" id="cd09272">
    <property type="entry name" value="RNase_HI_RT_Ty1"/>
    <property type="match status" value="1"/>
</dbReference>
<dbReference type="PANTHER" id="PTHR11439">
    <property type="entry name" value="GAG-POL-RELATED RETROTRANSPOSON"/>
    <property type="match status" value="1"/>
</dbReference>
<accession>A0A2Z7BC31</accession>
<protein>
    <submittedName>
        <fullName evidence="1">Uncharacterized protein</fullName>
    </submittedName>
</protein>
<reference evidence="1 2" key="1">
    <citation type="journal article" date="2015" name="Proc. Natl. Acad. Sci. U.S.A.">
        <title>The resurrection genome of Boea hygrometrica: A blueprint for survival of dehydration.</title>
        <authorList>
            <person name="Xiao L."/>
            <person name="Yang G."/>
            <person name="Zhang L."/>
            <person name="Yang X."/>
            <person name="Zhao S."/>
            <person name="Ji Z."/>
            <person name="Zhou Q."/>
            <person name="Hu M."/>
            <person name="Wang Y."/>
            <person name="Chen M."/>
            <person name="Xu Y."/>
            <person name="Jin H."/>
            <person name="Xiao X."/>
            <person name="Hu G."/>
            <person name="Bao F."/>
            <person name="Hu Y."/>
            <person name="Wan P."/>
            <person name="Li L."/>
            <person name="Deng X."/>
            <person name="Kuang T."/>
            <person name="Xiang C."/>
            <person name="Zhu J.K."/>
            <person name="Oliver M.J."/>
            <person name="He Y."/>
        </authorList>
    </citation>
    <scope>NUCLEOTIDE SEQUENCE [LARGE SCALE GENOMIC DNA]</scope>
    <source>
        <strain evidence="2">cv. XS01</strain>
    </source>
</reference>
<evidence type="ECO:0000313" key="1">
    <source>
        <dbReference type="EMBL" id="KZV31625.1"/>
    </source>
</evidence>
<dbReference type="Proteomes" id="UP000250235">
    <property type="component" value="Unassembled WGS sequence"/>
</dbReference>
<sequence length="216" mass="25056">MRLQDFGIVWTHRFYSAFGYIYKESLTQSFIGVSVIDGAVNAESVSAVEAWNHSDFLCQNYVLNVLADALYNILCEKKTAKELWESLDRKYKTEDVGAKKFLVGRFLDFKMLDSKPHWKVIVRLLRYLRYTRDYGLHYSRYPAVIEGYSDANWISDMKYSKSTSGFVFTLGGAVFTWKSSKQTVIARSTMESEFIALDKCGEEAEWLRLFVEDISR</sequence>
<gene>
    <name evidence="1" type="ORF">F511_00429</name>
</gene>
<dbReference type="OrthoDB" id="910323at2759"/>
<dbReference type="Pfam" id="PF14223">
    <property type="entry name" value="Retrotran_gag_2"/>
    <property type="match status" value="1"/>
</dbReference>
<dbReference type="AlphaFoldDB" id="A0A2Z7BC31"/>
<evidence type="ECO:0000313" key="2">
    <source>
        <dbReference type="Proteomes" id="UP000250235"/>
    </source>
</evidence>
<proteinExistence type="predicted"/>